<accession>A0A1F7REB0</accession>
<dbReference type="EC" id="2.4.99.12" evidence="4"/>
<comment type="subcellular location">
    <subcellularLocation>
        <location evidence="4">Cell membrane</location>
    </subcellularLocation>
</comment>
<feature type="site" description="Transition state stabilizer" evidence="3">
    <location>
        <position position="212"/>
    </location>
</feature>
<keyword evidence="4" id="KW-0812">Transmembrane</keyword>
<keyword evidence="4" id="KW-0472">Membrane</keyword>
<keyword evidence="4" id="KW-0448">Lipopolysaccharide biosynthesis</keyword>
<evidence type="ECO:0000256" key="1">
    <source>
        <dbReference type="ARBA" id="ARBA00022679"/>
    </source>
</evidence>
<evidence type="ECO:0000256" key="3">
    <source>
        <dbReference type="PIRSR" id="PIRSR639901-2"/>
    </source>
</evidence>
<dbReference type="InterPro" id="IPR038107">
    <property type="entry name" value="Glycos_transf_N_sf"/>
</dbReference>
<dbReference type="Pfam" id="PF04413">
    <property type="entry name" value="Glycos_transf_N"/>
    <property type="match status" value="1"/>
</dbReference>
<dbReference type="GO" id="GO:0009245">
    <property type="term" value="P:lipid A biosynthetic process"/>
    <property type="evidence" value="ECO:0007669"/>
    <property type="project" value="TreeGrafter"/>
</dbReference>
<feature type="active site" description="Proton acceptor" evidence="2">
    <location>
        <position position="64"/>
    </location>
</feature>
<proteinExistence type="inferred from homology"/>
<dbReference type="GO" id="GO:0009244">
    <property type="term" value="P:lipopolysaccharide core region biosynthetic process"/>
    <property type="evidence" value="ECO:0007669"/>
    <property type="project" value="UniProtKB-UniRule"/>
</dbReference>
<dbReference type="AlphaFoldDB" id="A0A1F7REB0"/>
<comment type="similarity">
    <text evidence="4">Belongs to the glycosyltransferase group 1 family.</text>
</comment>
<dbReference type="Gene3D" id="3.40.50.2000">
    <property type="entry name" value="Glycogen Phosphorylase B"/>
    <property type="match status" value="1"/>
</dbReference>
<evidence type="ECO:0000313" key="6">
    <source>
        <dbReference type="EMBL" id="OGL39883.1"/>
    </source>
</evidence>
<keyword evidence="4" id="KW-1133">Transmembrane helix</keyword>
<gene>
    <name evidence="6" type="ORF">A2042_06765</name>
</gene>
<comment type="catalytic activity">
    <reaction evidence="4">
        <text>lipid IVA (E. coli) + CMP-3-deoxy-beta-D-manno-octulosonate = alpha-Kdo-(2-&gt;6)-lipid IVA (E. coli) + CMP + H(+)</text>
        <dbReference type="Rhea" id="RHEA:28066"/>
        <dbReference type="ChEBI" id="CHEBI:15378"/>
        <dbReference type="ChEBI" id="CHEBI:58603"/>
        <dbReference type="ChEBI" id="CHEBI:60364"/>
        <dbReference type="ChEBI" id="CHEBI:60377"/>
        <dbReference type="ChEBI" id="CHEBI:85987"/>
        <dbReference type="EC" id="2.4.99.12"/>
    </reaction>
</comment>
<dbReference type="FunFam" id="3.40.50.11720:FF:000001">
    <property type="entry name" value="3-deoxy-D-manno-octulosonic acid transferase"/>
    <property type="match status" value="1"/>
</dbReference>
<dbReference type="GO" id="GO:0043842">
    <property type="term" value="F:Kdo transferase activity"/>
    <property type="evidence" value="ECO:0007669"/>
    <property type="project" value="UniProtKB-EC"/>
</dbReference>
<dbReference type="EMBL" id="MGDB01000110">
    <property type="protein sequence ID" value="OGL39883.1"/>
    <property type="molecule type" value="Genomic_DNA"/>
</dbReference>
<keyword evidence="1 4" id="KW-0808">Transferase</keyword>
<dbReference type="InterPro" id="IPR007507">
    <property type="entry name" value="Glycos_transf_N"/>
</dbReference>
<sequence>MYVIYNFLISLFFIISSPYYFIRILFTRKYRTGLKERLGFLNHRLDNLNASRKRMWIHAVSVGEVIAASLLIKRIKELWPDLIIMLTTVTETGNRTAKEKIKEADVIAFFPLDFSWSVRRFKKSLKPDLCIIMETELWPNFLRILSENGTPIMIANGRLSEKSYSGYKIAKAFFKKVLKSISAFSMQTDSDAGRIAALGAEQSKIYVTGNLKFDQVFRASSQIEKGIRADLMIPEECKVLVFGSTHRGEEEILVGAYKKLRSGFKNLFLIIAPRHPERFGEVEGILTRNSVSFCRRTLLKRDEVIKTDAMLLDTIGELSQIYSIASVVFIGGTLVPVGGHNILEPAVFKKPVFFGKYMHNFREIAELFVNSGGGIQVHDPSEIEQRISDLLSNPEKGEEIGRVAYSLFEKNLGATERTLDLIKKFFPLK</sequence>
<dbReference type="InterPro" id="IPR039901">
    <property type="entry name" value="Kdotransferase"/>
</dbReference>
<dbReference type="PANTHER" id="PTHR42755">
    <property type="entry name" value="3-DEOXY-MANNO-OCTULOSONATE CYTIDYLYLTRANSFERASE"/>
    <property type="match status" value="1"/>
</dbReference>
<comment type="caution">
    <text evidence="6">The sequence shown here is derived from an EMBL/GenBank/DDBJ whole genome shotgun (WGS) entry which is preliminary data.</text>
</comment>
<dbReference type="Proteomes" id="UP000178526">
    <property type="component" value="Unassembled WGS sequence"/>
</dbReference>
<evidence type="ECO:0000313" key="7">
    <source>
        <dbReference type="Proteomes" id="UP000178526"/>
    </source>
</evidence>
<dbReference type="Gene3D" id="3.40.50.11720">
    <property type="entry name" value="3-Deoxy-D-manno-octulosonic-acid transferase, N-terminal domain"/>
    <property type="match status" value="1"/>
</dbReference>
<dbReference type="SUPFAM" id="SSF53756">
    <property type="entry name" value="UDP-Glycosyltransferase/glycogen phosphorylase"/>
    <property type="match status" value="1"/>
</dbReference>
<feature type="domain" description="3-deoxy-D-manno-octulosonic-acid transferase N-terminal" evidence="5">
    <location>
        <begin position="33"/>
        <end position="215"/>
    </location>
</feature>
<dbReference type="UniPathway" id="UPA00958"/>
<feature type="site" description="Transition state stabilizer" evidence="3">
    <location>
        <position position="134"/>
    </location>
</feature>
<dbReference type="PANTHER" id="PTHR42755:SF1">
    <property type="entry name" value="3-DEOXY-D-MANNO-OCTULOSONIC ACID TRANSFERASE, MITOCHONDRIAL-RELATED"/>
    <property type="match status" value="1"/>
</dbReference>
<organism evidence="6 7">
    <name type="scientific">Candidatus Schekmanbacteria bacterium GWA2_38_11</name>
    <dbReference type="NCBI Taxonomy" id="1817876"/>
    <lineage>
        <taxon>Bacteria</taxon>
        <taxon>Candidatus Schekmaniibacteriota</taxon>
    </lineage>
</organism>
<name>A0A1F7REB0_9BACT</name>
<evidence type="ECO:0000259" key="5">
    <source>
        <dbReference type="Pfam" id="PF04413"/>
    </source>
</evidence>
<dbReference type="GO" id="GO:0005886">
    <property type="term" value="C:plasma membrane"/>
    <property type="evidence" value="ECO:0007669"/>
    <property type="project" value="UniProtKB-SubCell"/>
</dbReference>
<feature type="transmembrane region" description="Helical" evidence="4">
    <location>
        <begin position="6"/>
        <end position="26"/>
    </location>
</feature>
<comment type="function">
    <text evidence="4">Involved in lipopolysaccharide (LPS) biosynthesis. Catalyzes the transfer of 3-deoxy-D-manno-octulosonate (Kdo) residue(s) from CMP-Kdo to lipid IV(A), the tetraacyldisaccharide-1,4'-bisphosphate precursor of lipid A.</text>
</comment>
<keyword evidence="4" id="KW-1003">Cell membrane</keyword>
<comment type="pathway">
    <text evidence="4">Bacterial outer membrane biogenesis; LPS core biosynthesis.</text>
</comment>
<evidence type="ECO:0000256" key="2">
    <source>
        <dbReference type="PIRSR" id="PIRSR639901-1"/>
    </source>
</evidence>
<evidence type="ECO:0000256" key="4">
    <source>
        <dbReference type="RuleBase" id="RU365103"/>
    </source>
</evidence>
<reference evidence="6 7" key="1">
    <citation type="journal article" date="2016" name="Nat. Commun.">
        <title>Thousands of microbial genomes shed light on interconnected biogeochemical processes in an aquifer system.</title>
        <authorList>
            <person name="Anantharaman K."/>
            <person name="Brown C.T."/>
            <person name="Hug L.A."/>
            <person name="Sharon I."/>
            <person name="Castelle C.J."/>
            <person name="Probst A.J."/>
            <person name="Thomas B.C."/>
            <person name="Singh A."/>
            <person name="Wilkins M.J."/>
            <person name="Karaoz U."/>
            <person name="Brodie E.L."/>
            <person name="Williams K.H."/>
            <person name="Hubbard S.S."/>
            <person name="Banfield J.F."/>
        </authorList>
    </citation>
    <scope>NUCLEOTIDE SEQUENCE [LARGE SCALE GENOMIC DNA]</scope>
</reference>
<protein>
    <recommendedName>
        <fullName evidence="4">3-deoxy-D-manno-octulosonic acid transferase</fullName>
        <shortName evidence="4">Kdo transferase</shortName>
        <ecNumber evidence="4">2.4.99.12</ecNumber>
    </recommendedName>
    <alternativeName>
        <fullName evidence="4">Lipid IV(A) 3-deoxy-D-manno-octulosonic acid transferase</fullName>
    </alternativeName>
</protein>